<dbReference type="Pfam" id="PF01433">
    <property type="entry name" value="Peptidase_M1"/>
    <property type="match status" value="1"/>
</dbReference>
<keyword evidence="3" id="KW-0378">Hydrolase</keyword>
<feature type="transmembrane region" description="Helical" evidence="1">
    <location>
        <begin position="444"/>
        <end position="467"/>
    </location>
</feature>
<keyword evidence="1" id="KW-0472">Membrane</keyword>
<sequence length="1050" mass="118992">MNPFFNFDFRQIRKRLANVLVILVLLVFGVFTGSQFNLTVGEGVYLNSPYTIGFMTGLLSLSIIFIATVIANQLLFKEFDSSSDAIIFALPVSKLTYLKGRFLAFFVLTFSCFAVMMIGFTIGQQMRTGTEMKAGFHLMHYLLPLLTFGLFNSLLVCSVLFLLAFATRKKLLVIVGGLLLYVIYMVSLLFSNSPFMAGALPQSIAAQKISAILDPFGLSAYFFESRDFSPAQRNTISVPFGEYVMLNHFIFTLLSVLFLMLSYFSFSFSPVSGKRKSSKHKNTASAINTIQLTSANNYFDLPQSLKSILSFAKKDCTYLFKSISIIAISILLLFNCGMEMYAEIEKGIRIPQKYASAGLMATTIMQNFHLIGMLILVYFVNDVFWRSHASRFSLIENSTYFSNAKAKGHFFAMAVLLLFFSALLIIEGLVFQWMYAYFHIDWEAYLSVFLFCTFPLILFAGLLIGLNQISRNKFLALGLSILALLLAFPPISKKLLSNPLLRIFSDFKGEFSDFNGFGPYVGSFALRLTFGACMLLLIILFFTSLGNRKLRFTSLCYGIVLLTIGFFSGKAFLKGYQPKEKWAAQQFAALYEKQYKKFAQLPQPTITSVQTNIHLFPSKQSYTIEGSYQLENLNDKAIKSILLHFHPDLKLEAAQLKVGSNTLKLDQNISAIQLPQALQPHQNAVLTFKVTYQWFPSNGHQSFNSIIENGTFLRISRYFPSIGYQADYELQDDKERATFGLGKASPIKKVTEAAVYRNDFINLKMTISTEASQTAIGTGDLQKQWQSDGRNYFQYQANSIPFRFGLSSAVYQKQSASYQGIAINVFYHPNHYENVAHLLKNAQLTLDYCIRNFGKYPFKSINFAEISSFTRGFAATAYPSAIFMPEDMIFHANIHADKQQDVINELAGHELSHLWWGNSGINPDNREGAAMLTETMAMYTEMMLYQKMHGKSKMLERVKIHQQIYDSEKGFSENQPLYKVTPDNTHISYSKGAVVMVKLSELIGEEKVNLALRNFLEHNVYPKKPTSLDLLAEFYKVIPERKKEIEQLFR</sequence>
<dbReference type="EMBL" id="SAYW01000007">
    <property type="protein sequence ID" value="RWU04308.1"/>
    <property type="molecule type" value="Genomic_DNA"/>
</dbReference>
<accession>A0A3S3QDW6</accession>
<proteinExistence type="predicted"/>
<keyword evidence="1" id="KW-0812">Transmembrane</keyword>
<name>A0A3S3QDW6_9SPHI</name>
<reference evidence="3 4" key="1">
    <citation type="submission" date="2018-06" db="EMBL/GenBank/DDBJ databases">
        <title>Pedobacter endophyticus sp. nov., an endophytic bacterium isolated from a leaf of Triticum aestivum.</title>
        <authorList>
            <person name="Zhang L."/>
        </authorList>
    </citation>
    <scope>NUCLEOTIDE SEQUENCE [LARGE SCALE GENOMIC DNA]</scope>
    <source>
        <strain evidence="3 4">CM134L-2</strain>
    </source>
</reference>
<evidence type="ECO:0000259" key="2">
    <source>
        <dbReference type="Pfam" id="PF01433"/>
    </source>
</evidence>
<feature type="transmembrane region" description="Helical" evidence="1">
    <location>
        <begin position="474"/>
        <end position="492"/>
    </location>
</feature>
<feature type="transmembrane region" description="Helical" evidence="1">
    <location>
        <begin position="354"/>
        <end position="380"/>
    </location>
</feature>
<keyword evidence="3" id="KW-0645">Protease</keyword>
<protein>
    <submittedName>
        <fullName evidence="3">Aminopeptidase</fullName>
    </submittedName>
</protein>
<feature type="transmembrane region" description="Helical" evidence="1">
    <location>
        <begin position="16"/>
        <end position="38"/>
    </location>
</feature>
<comment type="caution">
    <text evidence="3">The sequence shown here is derived from an EMBL/GenBank/DDBJ whole genome shotgun (WGS) entry which is preliminary data.</text>
</comment>
<feature type="transmembrane region" description="Helical" evidence="1">
    <location>
        <begin position="316"/>
        <end position="334"/>
    </location>
</feature>
<dbReference type="Gene3D" id="1.10.390.10">
    <property type="entry name" value="Neutral Protease Domain 2"/>
    <property type="match status" value="1"/>
</dbReference>
<gene>
    <name evidence="3" type="ORF">DPV69_18460</name>
</gene>
<keyword evidence="3" id="KW-0031">Aminopeptidase</keyword>
<dbReference type="Proteomes" id="UP000284120">
    <property type="component" value="Unassembled WGS sequence"/>
</dbReference>
<dbReference type="AlphaFoldDB" id="A0A3S3QDW6"/>
<feature type="transmembrane region" description="Helical" evidence="1">
    <location>
        <begin position="249"/>
        <end position="271"/>
    </location>
</feature>
<dbReference type="SUPFAM" id="SSF55486">
    <property type="entry name" value="Metalloproteases ('zincins'), catalytic domain"/>
    <property type="match status" value="1"/>
</dbReference>
<feature type="transmembrane region" description="Helical" evidence="1">
    <location>
        <begin position="142"/>
        <end position="164"/>
    </location>
</feature>
<feature type="transmembrane region" description="Helical" evidence="1">
    <location>
        <begin position="555"/>
        <end position="573"/>
    </location>
</feature>
<feature type="transmembrane region" description="Helical" evidence="1">
    <location>
        <begin position="524"/>
        <end position="543"/>
    </location>
</feature>
<dbReference type="GO" id="GO:0008270">
    <property type="term" value="F:zinc ion binding"/>
    <property type="evidence" value="ECO:0007669"/>
    <property type="project" value="InterPro"/>
</dbReference>
<evidence type="ECO:0000313" key="4">
    <source>
        <dbReference type="Proteomes" id="UP000284120"/>
    </source>
</evidence>
<keyword evidence="4" id="KW-1185">Reference proteome</keyword>
<dbReference type="GO" id="GO:0008237">
    <property type="term" value="F:metallopeptidase activity"/>
    <property type="evidence" value="ECO:0007669"/>
    <property type="project" value="InterPro"/>
</dbReference>
<evidence type="ECO:0000313" key="3">
    <source>
        <dbReference type="EMBL" id="RWU04308.1"/>
    </source>
</evidence>
<keyword evidence="1" id="KW-1133">Transmembrane helix</keyword>
<feature type="transmembrane region" description="Helical" evidence="1">
    <location>
        <begin position="50"/>
        <end position="71"/>
    </location>
</feature>
<feature type="transmembrane region" description="Helical" evidence="1">
    <location>
        <begin position="171"/>
        <end position="190"/>
    </location>
</feature>
<dbReference type="RefSeq" id="WP_113648904.1">
    <property type="nucleotide sequence ID" value="NZ_QMHN01000007.1"/>
</dbReference>
<evidence type="ECO:0000256" key="1">
    <source>
        <dbReference type="SAM" id="Phobius"/>
    </source>
</evidence>
<feature type="transmembrane region" description="Helical" evidence="1">
    <location>
        <begin position="102"/>
        <end position="122"/>
    </location>
</feature>
<dbReference type="InterPro" id="IPR027268">
    <property type="entry name" value="Peptidase_M4/M1_CTD_sf"/>
</dbReference>
<feature type="domain" description="Peptidase M1 membrane alanine aminopeptidase" evidence="2">
    <location>
        <begin position="853"/>
        <end position="1047"/>
    </location>
</feature>
<organism evidence="3 4">
    <name type="scientific">Pedobacter chitinilyticus</name>
    <dbReference type="NCBI Taxonomy" id="2233776"/>
    <lineage>
        <taxon>Bacteria</taxon>
        <taxon>Pseudomonadati</taxon>
        <taxon>Bacteroidota</taxon>
        <taxon>Sphingobacteriia</taxon>
        <taxon>Sphingobacteriales</taxon>
        <taxon>Sphingobacteriaceae</taxon>
        <taxon>Pedobacter</taxon>
    </lineage>
</organism>
<feature type="transmembrane region" description="Helical" evidence="1">
    <location>
        <begin position="410"/>
        <end position="438"/>
    </location>
</feature>
<dbReference type="InterPro" id="IPR014782">
    <property type="entry name" value="Peptidase_M1_dom"/>
</dbReference>
<dbReference type="GO" id="GO:0004177">
    <property type="term" value="F:aminopeptidase activity"/>
    <property type="evidence" value="ECO:0007669"/>
    <property type="project" value="UniProtKB-KW"/>
</dbReference>
<dbReference type="OrthoDB" id="100605at2"/>